<feature type="transmembrane region" description="Helical" evidence="14">
    <location>
        <begin position="243"/>
        <end position="262"/>
    </location>
</feature>
<evidence type="ECO:0000256" key="9">
    <source>
        <dbReference type="ARBA" id="ARBA00022958"/>
    </source>
</evidence>
<reference evidence="16 18" key="1">
    <citation type="submission" date="2018-06" db="EMBL/GenBank/DDBJ databases">
        <authorList>
            <consortium name="Pathogen Informatics"/>
            <person name="Doyle S."/>
        </authorList>
    </citation>
    <scope>NUCLEOTIDE SEQUENCE [LARGE SCALE GENOMIC DNA]</scope>
    <source>
        <strain evidence="16 18">NCTC13160</strain>
    </source>
</reference>
<keyword evidence="7" id="KW-0633">Potassium transport</keyword>
<dbReference type="EMBL" id="UGSG01000001">
    <property type="protein sequence ID" value="SUA77554.1"/>
    <property type="molecule type" value="Genomic_DNA"/>
</dbReference>
<evidence type="ECO:0000256" key="10">
    <source>
        <dbReference type="ARBA" id="ARBA00022989"/>
    </source>
</evidence>
<feature type="transmembrane region" description="Helical" evidence="14">
    <location>
        <begin position="149"/>
        <end position="170"/>
    </location>
</feature>
<keyword evidence="5" id="KW-1003">Cell membrane</keyword>
<dbReference type="GO" id="GO:0006813">
    <property type="term" value="P:potassium ion transport"/>
    <property type="evidence" value="ECO:0007669"/>
    <property type="project" value="UniProtKB-KW"/>
</dbReference>
<dbReference type="NCBIfam" id="NF002924">
    <property type="entry name" value="PRK03562.1"/>
    <property type="match status" value="1"/>
</dbReference>
<feature type="transmembrane region" description="Helical" evidence="14">
    <location>
        <begin position="331"/>
        <end position="350"/>
    </location>
</feature>
<keyword evidence="9" id="KW-0630">Potassium</keyword>
<feature type="transmembrane region" description="Helical" evidence="14">
    <location>
        <begin position="362"/>
        <end position="386"/>
    </location>
</feature>
<proteinExistence type="inferred from homology"/>
<dbReference type="PANTHER" id="PTHR46157">
    <property type="entry name" value="K(+) EFFLUX ANTIPORTER 3, CHLOROPLASTIC"/>
    <property type="match status" value="1"/>
</dbReference>
<dbReference type="Pfam" id="PF00999">
    <property type="entry name" value="Na_H_Exchanger"/>
    <property type="match status" value="1"/>
</dbReference>
<evidence type="ECO:0000313" key="18">
    <source>
        <dbReference type="Proteomes" id="UP000254573"/>
    </source>
</evidence>
<dbReference type="Pfam" id="PF02254">
    <property type="entry name" value="TrkA_N"/>
    <property type="match status" value="1"/>
</dbReference>
<feature type="transmembrane region" description="Helical" evidence="14">
    <location>
        <begin position="31"/>
        <end position="51"/>
    </location>
</feature>
<dbReference type="AlphaFoldDB" id="A0A378YKA5"/>
<feature type="transmembrane region" description="Helical" evidence="14">
    <location>
        <begin position="190"/>
        <end position="207"/>
    </location>
</feature>
<evidence type="ECO:0000313" key="17">
    <source>
        <dbReference type="EMBL" id="VVE69888.1"/>
    </source>
</evidence>
<feature type="transmembrane region" description="Helical" evidence="14">
    <location>
        <begin position="6"/>
        <end position="24"/>
    </location>
</feature>
<organism evidence="16 18">
    <name type="scientific">Pandoraea pnomenusa</name>
    <dbReference type="NCBI Taxonomy" id="93220"/>
    <lineage>
        <taxon>Bacteria</taxon>
        <taxon>Pseudomonadati</taxon>
        <taxon>Pseudomonadota</taxon>
        <taxon>Betaproteobacteria</taxon>
        <taxon>Burkholderiales</taxon>
        <taxon>Burkholderiaceae</taxon>
        <taxon>Pandoraea</taxon>
    </lineage>
</organism>
<evidence type="ECO:0000259" key="15">
    <source>
        <dbReference type="PROSITE" id="PS51201"/>
    </source>
</evidence>
<dbReference type="Gene3D" id="3.40.50.720">
    <property type="entry name" value="NAD(P)-binding Rossmann-like Domain"/>
    <property type="match status" value="1"/>
</dbReference>
<gene>
    <name evidence="16" type="primary">kefC_1</name>
    <name evidence="16" type="ORF">NCTC13160_02008</name>
    <name evidence="17" type="ORF">PPN31119_03440</name>
</gene>
<feature type="transmembrane region" description="Helical" evidence="14">
    <location>
        <begin position="300"/>
        <end position="319"/>
    </location>
</feature>
<dbReference type="SUPFAM" id="SSF51735">
    <property type="entry name" value="NAD(P)-binding Rossmann-fold domains"/>
    <property type="match status" value="1"/>
</dbReference>
<evidence type="ECO:0000256" key="7">
    <source>
        <dbReference type="ARBA" id="ARBA00022538"/>
    </source>
</evidence>
<evidence type="ECO:0000256" key="12">
    <source>
        <dbReference type="ARBA" id="ARBA00023136"/>
    </source>
</evidence>
<dbReference type="GO" id="GO:0008324">
    <property type="term" value="F:monoatomic cation transmembrane transporter activity"/>
    <property type="evidence" value="ECO:0007669"/>
    <property type="project" value="InterPro"/>
</dbReference>
<feature type="transmembrane region" description="Helical" evidence="14">
    <location>
        <begin position="88"/>
        <end position="110"/>
    </location>
</feature>
<evidence type="ECO:0000313" key="16">
    <source>
        <dbReference type="EMBL" id="SUA77554.1"/>
    </source>
</evidence>
<keyword evidence="6" id="KW-0997">Cell inner membrane</keyword>
<evidence type="ECO:0000256" key="13">
    <source>
        <dbReference type="SAM" id="MobiDB-lite"/>
    </source>
</evidence>
<keyword evidence="12 14" id="KW-0472">Membrane</keyword>
<evidence type="ECO:0000256" key="1">
    <source>
        <dbReference type="ARBA" id="ARBA00004429"/>
    </source>
</evidence>
<dbReference type="InterPro" id="IPR038770">
    <property type="entry name" value="Na+/solute_symporter_sf"/>
</dbReference>
<feature type="transmembrane region" description="Helical" evidence="14">
    <location>
        <begin position="274"/>
        <end position="294"/>
    </location>
</feature>
<keyword evidence="10 14" id="KW-1133">Transmembrane helix</keyword>
<evidence type="ECO:0000256" key="2">
    <source>
        <dbReference type="ARBA" id="ARBA00005551"/>
    </source>
</evidence>
<dbReference type="PANTHER" id="PTHR46157:SF3">
    <property type="entry name" value="GLUTATHIONE-REGULATED POTASSIUM-EFFLUX SYSTEM PROTEIN KEFC"/>
    <property type="match status" value="1"/>
</dbReference>
<feature type="compositionally biased region" description="Pro residues" evidence="13">
    <location>
        <begin position="617"/>
        <end position="626"/>
    </location>
</feature>
<dbReference type="GO" id="GO:0005886">
    <property type="term" value="C:plasma membrane"/>
    <property type="evidence" value="ECO:0007669"/>
    <property type="project" value="UniProtKB-SubCell"/>
</dbReference>
<evidence type="ECO:0000256" key="14">
    <source>
        <dbReference type="SAM" id="Phobius"/>
    </source>
</evidence>
<keyword evidence="19" id="KW-1185">Reference proteome</keyword>
<evidence type="ECO:0000256" key="11">
    <source>
        <dbReference type="ARBA" id="ARBA00023065"/>
    </source>
</evidence>
<accession>A0A378YKA5</accession>
<dbReference type="InterPro" id="IPR003148">
    <property type="entry name" value="RCK_N"/>
</dbReference>
<comment type="similarity">
    <text evidence="2">Belongs to the monovalent cation:proton antiporter 2 (CPA2) transporter (TC 2.A.37) family.</text>
</comment>
<dbReference type="Proteomes" id="UP000254573">
    <property type="component" value="Unassembled WGS sequence"/>
</dbReference>
<dbReference type="InterPro" id="IPR004771">
    <property type="entry name" value="K/H_exchanger"/>
</dbReference>
<dbReference type="NCBIfam" id="TIGR00932">
    <property type="entry name" value="2a37"/>
    <property type="match status" value="1"/>
</dbReference>
<dbReference type="GO" id="GO:0015297">
    <property type="term" value="F:antiporter activity"/>
    <property type="evidence" value="ECO:0007669"/>
    <property type="project" value="UniProtKB-KW"/>
</dbReference>
<evidence type="ECO:0000313" key="19">
    <source>
        <dbReference type="Proteomes" id="UP000361468"/>
    </source>
</evidence>
<keyword evidence="3" id="KW-0813">Transport</keyword>
<dbReference type="FunFam" id="1.20.1530.20:FF:000001">
    <property type="entry name" value="Glutathione-regulated potassium-efflux system protein KefB"/>
    <property type="match status" value="1"/>
</dbReference>
<keyword evidence="11" id="KW-0406">Ion transport</keyword>
<feature type="domain" description="RCK N-terminal" evidence="15">
    <location>
        <begin position="405"/>
        <end position="524"/>
    </location>
</feature>
<name>A0A378YKA5_9BURK</name>
<reference evidence="17 19" key="2">
    <citation type="submission" date="2019-08" db="EMBL/GenBank/DDBJ databases">
        <authorList>
            <person name="Peeters C."/>
        </authorList>
    </citation>
    <scope>NUCLEOTIDE SEQUENCE [LARGE SCALE GENOMIC DNA]</scope>
    <source>
        <strain evidence="17 19">LMG 31119</strain>
    </source>
</reference>
<sequence length="641" mass="69378">MEHVPAWLLASLIYLAAAVIVVPLSRALGLGAIIGYLAAGIAIGPWGLGLVSRVEDVLHFAEFGVVLMLFLVGLELEPRRLWNLRRPIFGWGSAQVAGCAVVLFAAGVALGAPWRIALVAALGLALSSTAIALQVMAERNLLATQSGQAGFSILLFQDVAAIPILALLPLLANDVDSHALTGAQRALEGLKIVGVIAAIVLGGRLLLRPLLRWIANSRTPEIFTATSLLLVVAIATLMQLVGLSMALGAFLAGVLLAESEYRRELETDIEPFKGLLLGLFFIAVGMSIDFGVLLAQPLRMIAVVIGFMALKGLAIYGVSRMMQLPYQERPIFTLLLAQGGEFAFVVFQSAGPQVLPPAVSSFLIGAVALSMLISPLLLVAIDKWLLPRYSVKGSPRMKEIEEPQSANVVICGFGRYGQIVGRALVPQGVSVTVLDHDPDTIESLRQIGFRVFYGDATRLDLLRIAGVAHARAVVVAVDDIDQSLEIVDLMRENFPDVPVVARARNVGHLFQLRDRGVKHIEREVFESSLRSARSVLEELGWPPAEAREATLAFRRANLQLTDEMYPAYQDRNKMIAAAKEGRRQFEEQMAREREQRRAQRHVTFGWDGERSPDDMTPTPPTSPNPAPSASAGARASDDSRA</sequence>
<dbReference type="EMBL" id="CABPSO010000011">
    <property type="protein sequence ID" value="VVE69888.1"/>
    <property type="molecule type" value="Genomic_DNA"/>
</dbReference>
<dbReference type="FunFam" id="3.40.50.720:FF:000036">
    <property type="entry name" value="Glutathione-regulated potassium-efflux system protein KefB"/>
    <property type="match status" value="1"/>
</dbReference>
<evidence type="ECO:0000256" key="6">
    <source>
        <dbReference type="ARBA" id="ARBA00022519"/>
    </source>
</evidence>
<dbReference type="GO" id="GO:1902600">
    <property type="term" value="P:proton transmembrane transport"/>
    <property type="evidence" value="ECO:0007669"/>
    <property type="project" value="InterPro"/>
</dbReference>
<feature type="region of interest" description="Disordered" evidence="13">
    <location>
        <begin position="589"/>
        <end position="641"/>
    </location>
</feature>
<evidence type="ECO:0000256" key="3">
    <source>
        <dbReference type="ARBA" id="ARBA00022448"/>
    </source>
</evidence>
<evidence type="ECO:0000256" key="5">
    <source>
        <dbReference type="ARBA" id="ARBA00022475"/>
    </source>
</evidence>
<dbReference type="InterPro" id="IPR006153">
    <property type="entry name" value="Cation/H_exchanger_TM"/>
</dbReference>
<dbReference type="RefSeq" id="WP_023594342.1">
    <property type="nucleotide sequence ID" value="NZ_CABPSO010000011.1"/>
</dbReference>
<keyword evidence="4" id="KW-0050">Antiport</keyword>
<dbReference type="PROSITE" id="PS51201">
    <property type="entry name" value="RCK_N"/>
    <property type="match status" value="1"/>
</dbReference>
<dbReference type="InterPro" id="IPR036291">
    <property type="entry name" value="NAD(P)-bd_dom_sf"/>
</dbReference>
<evidence type="ECO:0000256" key="8">
    <source>
        <dbReference type="ARBA" id="ARBA00022692"/>
    </source>
</evidence>
<evidence type="ECO:0000256" key="4">
    <source>
        <dbReference type="ARBA" id="ARBA00022449"/>
    </source>
</evidence>
<keyword evidence="8 14" id="KW-0812">Transmembrane</keyword>
<dbReference type="Gene3D" id="1.20.1530.20">
    <property type="match status" value="1"/>
</dbReference>
<protein>
    <submittedName>
        <fullName evidence="17">Glutathione-regulated potassium-efflux system protein KefC</fullName>
    </submittedName>
    <submittedName>
        <fullName evidence="16">K(+)/H(+) antiporter</fullName>
    </submittedName>
</protein>
<comment type="subcellular location">
    <subcellularLocation>
        <location evidence="1">Cell inner membrane</location>
        <topology evidence="1">Multi-pass membrane protein</topology>
    </subcellularLocation>
</comment>
<dbReference type="Proteomes" id="UP000361468">
    <property type="component" value="Unassembled WGS sequence"/>
</dbReference>
<feature type="transmembrane region" description="Helical" evidence="14">
    <location>
        <begin position="116"/>
        <end position="137"/>
    </location>
</feature>
<feature type="transmembrane region" description="Helical" evidence="14">
    <location>
        <begin position="57"/>
        <end position="76"/>
    </location>
</feature>